<protein>
    <submittedName>
        <fullName evidence="8">4-hydroxyphenylacetate 3-monooxygenase</fullName>
    </submittedName>
</protein>
<comment type="similarity">
    <text evidence="4">Belongs to the FADH(2)-utilizing monooxygenase family.</text>
</comment>
<evidence type="ECO:0000313" key="8">
    <source>
        <dbReference type="EMBL" id="TQM63514.1"/>
    </source>
</evidence>
<dbReference type="GO" id="GO:0016705">
    <property type="term" value="F:oxidoreductase activity, acting on paired donors, with incorporation or reduction of molecular oxygen"/>
    <property type="evidence" value="ECO:0007669"/>
    <property type="project" value="UniProtKB-ARBA"/>
</dbReference>
<dbReference type="GO" id="GO:0004497">
    <property type="term" value="F:monooxygenase activity"/>
    <property type="evidence" value="ECO:0007669"/>
    <property type="project" value="UniProtKB-KW"/>
</dbReference>
<keyword evidence="2 5" id="KW-0274">FAD</keyword>
<dbReference type="InterPro" id="IPR024674">
    <property type="entry name" value="HpaB/PvcC/4-BUDH_N"/>
</dbReference>
<evidence type="ECO:0000256" key="3">
    <source>
        <dbReference type="ARBA" id="ARBA00023002"/>
    </source>
</evidence>
<evidence type="ECO:0000259" key="7">
    <source>
        <dbReference type="Pfam" id="PF11794"/>
    </source>
</evidence>
<proteinExistence type="inferred from homology"/>
<dbReference type="Proteomes" id="UP000318331">
    <property type="component" value="Unassembled WGS sequence"/>
</dbReference>
<dbReference type="PANTHER" id="PTHR36117:SF3">
    <property type="entry name" value="4-HYDROXYPHENYLACETATE 3-MONOOXYGENASE-RELATED"/>
    <property type="match status" value="1"/>
</dbReference>
<dbReference type="SUPFAM" id="SSF56645">
    <property type="entry name" value="Acyl-CoA dehydrogenase NM domain-like"/>
    <property type="match status" value="1"/>
</dbReference>
<dbReference type="FunFam" id="1.10.3140.10:FF:000001">
    <property type="entry name" value="4-hydroxyphenylacetate 3-monooxygenase oxygenase component"/>
    <property type="match status" value="1"/>
</dbReference>
<name>A0A543HYV1_9MICO</name>
<dbReference type="FunFam" id="2.40.110.10:FF:000026">
    <property type="entry name" value="4-hydroxyphenylacetate 3-monooxygenase oxygenase component"/>
    <property type="match status" value="1"/>
</dbReference>
<keyword evidence="3" id="KW-0560">Oxidoreductase</keyword>
<keyword evidence="8" id="KW-0503">Monooxygenase</keyword>
<dbReference type="Pfam" id="PF11794">
    <property type="entry name" value="HpaB_N"/>
    <property type="match status" value="1"/>
</dbReference>
<dbReference type="SUPFAM" id="SSF47203">
    <property type="entry name" value="Acyl-CoA dehydrogenase C-terminal domain-like"/>
    <property type="match status" value="1"/>
</dbReference>
<dbReference type="PIRSF" id="PIRSF000331">
    <property type="entry name" value="HpaA_HpaB"/>
    <property type="match status" value="1"/>
</dbReference>
<dbReference type="Pfam" id="PF03241">
    <property type="entry name" value="HpaB"/>
    <property type="match status" value="1"/>
</dbReference>
<feature type="binding site" evidence="5">
    <location>
        <begin position="150"/>
        <end position="152"/>
    </location>
    <ligand>
        <name>FAD</name>
        <dbReference type="ChEBI" id="CHEBI:57692"/>
    </ligand>
</feature>
<dbReference type="Gene3D" id="1.10.3140.10">
    <property type="entry name" value="4-hydroxybutyryl-coa dehydratase, domain 1"/>
    <property type="match status" value="1"/>
</dbReference>
<keyword evidence="9" id="KW-1185">Reference proteome</keyword>
<feature type="binding site" evidence="5">
    <location>
        <position position="191"/>
    </location>
    <ligand>
        <name>FAD</name>
        <dbReference type="ChEBI" id="CHEBI:57692"/>
    </ligand>
</feature>
<accession>A0A543HYV1</accession>
<feature type="domain" description="HpaB/PvcC/4-BUDH C-terminal" evidence="6">
    <location>
        <begin position="286"/>
        <end position="465"/>
    </location>
</feature>
<dbReference type="OrthoDB" id="9785230at2"/>
<evidence type="ECO:0000313" key="9">
    <source>
        <dbReference type="Proteomes" id="UP000318331"/>
    </source>
</evidence>
<dbReference type="PANTHER" id="PTHR36117">
    <property type="entry name" value="4-HYDROXYPHENYLACETATE 3-MONOOXYGENASE-RELATED"/>
    <property type="match status" value="1"/>
</dbReference>
<dbReference type="EMBL" id="VFPN01000002">
    <property type="protein sequence ID" value="TQM63514.1"/>
    <property type="molecule type" value="Genomic_DNA"/>
</dbReference>
<dbReference type="InterPro" id="IPR024677">
    <property type="entry name" value="HpaB/PvcC"/>
</dbReference>
<dbReference type="AlphaFoldDB" id="A0A543HYV1"/>
<dbReference type="InterPro" id="IPR046373">
    <property type="entry name" value="Acyl-CoA_Oxase/DH_mid-dom_sf"/>
</dbReference>
<evidence type="ECO:0000256" key="4">
    <source>
        <dbReference type="ARBA" id="ARBA00061227"/>
    </source>
</evidence>
<dbReference type="Gene3D" id="2.40.110.10">
    <property type="entry name" value="Butyryl-CoA Dehydrogenase, subunit A, domain 2"/>
    <property type="match status" value="1"/>
</dbReference>
<dbReference type="GO" id="GO:0016627">
    <property type="term" value="F:oxidoreductase activity, acting on the CH-CH group of donors"/>
    <property type="evidence" value="ECO:0007669"/>
    <property type="project" value="InterPro"/>
</dbReference>
<dbReference type="PIRSF" id="PIRSF500125">
    <property type="entry name" value="4_HPA_large"/>
    <property type="match status" value="1"/>
</dbReference>
<dbReference type="InterPro" id="IPR036250">
    <property type="entry name" value="AcylCo_DH-like_C"/>
</dbReference>
<dbReference type="InterPro" id="IPR004925">
    <property type="entry name" value="HpaB/PvcC/4-BUDH"/>
</dbReference>
<evidence type="ECO:0000259" key="6">
    <source>
        <dbReference type="Pfam" id="PF03241"/>
    </source>
</evidence>
<gene>
    <name evidence="8" type="ORF">FB466_1779</name>
</gene>
<dbReference type="RefSeq" id="WP_141917638.1">
    <property type="nucleotide sequence ID" value="NZ_BAAAYS010000011.1"/>
</dbReference>
<dbReference type="InterPro" id="IPR009100">
    <property type="entry name" value="AcylCoA_DH/oxidase_NM_dom_sf"/>
</dbReference>
<evidence type="ECO:0000256" key="1">
    <source>
        <dbReference type="ARBA" id="ARBA00022630"/>
    </source>
</evidence>
<keyword evidence="1" id="KW-0285">Flavoprotein</keyword>
<reference evidence="8 9" key="1">
    <citation type="submission" date="2019-06" db="EMBL/GenBank/DDBJ databases">
        <title>Sequencing the genomes of 1000 actinobacteria strains.</title>
        <authorList>
            <person name="Klenk H.-P."/>
        </authorList>
    </citation>
    <scope>NUCLEOTIDE SEQUENCE [LARGE SCALE GENOMIC DNA]</scope>
    <source>
        <strain evidence="8 9">DSM 18031</strain>
    </source>
</reference>
<dbReference type="InterPro" id="IPR024719">
    <property type="entry name" value="HpaB/PvcC/4-BUDH_C"/>
</dbReference>
<comment type="caution">
    <text evidence="8">The sequence shown here is derived from an EMBL/GenBank/DDBJ whole genome shotgun (WGS) entry which is preliminary data.</text>
</comment>
<feature type="domain" description="HpaB/PvcC/4-BUDH N-terminal" evidence="7">
    <location>
        <begin position="10"/>
        <end position="274"/>
    </location>
</feature>
<dbReference type="Gene3D" id="1.20.140.10">
    <property type="entry name" value="Butyryl-CoA Dehydrogenase, subunit A, domain 3"/>
    <property type="match status" value="1"/>
</dbReference>
<organism evidence="8 9">
    <name type="scientific">Klugiella xanthotipulae</name>
    <dbReference type="NCBI Taxonomy" id="244735"/>
    <lineage>
        <taxon>Bacteria</taxon>
        <taxon>Bacillati</taxon>
        <taxon>Actinomycetota</taxon>
        <taxon>Actinomycetes</taxon>
        <taxon>Micrococcales</taxon>
        <taxon>Microbacteriaceae</taxon>
        <taxon>Klugiella</taxon>
    </lineage>
</organism>
<evidence type="ECO:0000256" key="5">
    <source>
        <dbReference type="PIRSR" id="PIRSR000331-2"/>
    </source>
</evidence>
<evidence type="ECO:0000256" key="2">
    <source>
        <dbReference type="ARBA" id="ARBA00022827"/>
    </source>
</evidence>
<sequence length="514" mass="57895">MTPPTTRPMTGNEYLESIRDERTVFAYGERVKDVTTHPAFRNSARMIARQYDALHDPATKDALTVPTDTGSGGYTHAFFRAPKSADDLIRGRDAIAEWAKLSYGWMGRSPDYKAAFLGSLGVNHEFYNPYVENAQRWYRESQEKVLYWNHAIVNPPIDRNRPADEVGDVFVHVKRETDSGVILSGAKVVATGSALTNMNFIAHYGMPIKDKRFAIVCTLPMNAPGLKLISRASYAMAADVVGSPFDYPLSSRLDENDAILILDEVLVPWENIFVYGDLDKVSNYSTKSGFKARLLLHGCTRLAVKMDFLTGLLVKSLEMTGSRDFRGVQTRIGEVMAIRHLFWSLSEAMARKPEAWIDGYVQPDRVASMAFSWFLTTQYPRVLEIVQQDLGSALIYLPSHAADFSNEEIRPYLDQYVRGSGGVDSLERVKTLKAMWDATGTEFGSRHQLYERNYQGNHEQVRIEIDAVTTERGMTGDFIRFAEQLMSEYDENGWTVPDMIPNDDVTVIGKLNLG</sequence>